<keyword evidence="2" id="KW-1185">Reference proteome</keyword>
<reference evidence="1" key="1">
    <citation type="submission" date="2022-12" db="EMBL/GenBank/DDBJ databases">
        <title>Peptostreptococcus.</title>
        <authorList>
            <person name="Lee S.H."/>
        </authorList>
    </citation>
    <scope>NUCLEOTIDE SEQUENCE</scope>
    <source>
        <strain evidence="1">CBA3647</strain>
    </source>
</reference>
<name>A0ABY7JQ17_9FIRM</name>
<sequence length="54" mass="6134">MDIKQYDTVLLKDGREAAIIEVFSKTEFLADIGDDPSTWETVDITLDDIEKVVM</sequence>
<proteinExistence type="predicted"/>
<dbReference type="RefSeq" id="WP_269312119.1">
    <property type="nucleotide sequence ID" value="NZ_CP114052.1"/>
</dbReference>
<gene>
    <name evidence="1" type="ORF">O0R46_03100</name>
</gene>
<organism evidence="1 2">
    <name type="scientific">Peptostreptococcus equinus</name>
    <dbReference type="NCBI Taxonomy" id="3003601"/>
    <lineage>
        <taxon>Bacteria</taxon>
        <taxon>Bacillati</taxon>
        <taxon>Bacillota</taxon>
        <taxon>Clostridia</taxon>
        <taxon>Peptostreptococcales</taxon>
        <taxon>Peptostreptococcaceae</taxon>
        <taxon>Peptostreptococcus</taxon>
    </lineage>
</organism>
<dbReference type="EMBL" id="CP114052">
    <property type="protein sequence ID" value="WAW15446.1"/>
    <property type="molecule type" value="Genomic_DNA"/>
</dbReference>
<dbReference type="Proteomes" id="UP001164187">
    <property type="component" value="Chromosome"/>
</dbReference>
<evidence type="ECO:0000313" key="1">
    <source>
        <dbReference type="EMBL" id="WAW15446.1"/>
    </source>
</evidence>
<accession>A0ABY7JQ17</accession>
<evidence type="ECO:0000313" key="2">
    <source>
        <dbReference type="Proteomes" id="UP001164187"/>
    </source>
</evidence>
<protein>
    <submittedName>
        <fullName evidence="1">Uncharacterized protein</fullName>
    </submittedName>
</protein>